<feature type="domain" description="Ubiquitin-like" evidence="1">
    <location>
        <begin position="22"/>
        <end position="86"/>
    </location>
</feature>
<dbReference type="EMBL" id="BQKY01000013">
    <property type="protein sequence ID" value="GJN93106.1"/>
    <property type="molecule type" value="Genomic_DNA"/>
</dbReference>
<dbReference type="Proteomes" id="UP001342314">
    <property type="component" value="Unassembled WGS sequence"/>
</dbReference>
<evidence type="ECO:0000313" key="3">
    <source>
        <dbReference type="Proteomes" id="UP001342314"/>
    </source>
</evidence>
<dbReference type="Gene3D" id="3.10.20.90">
    <property type="entry name" value="Phosphatidylinositol 3-kinase Catalytic Subunit, Chain A, domain 1"/>
    <property type="match status" value="1"/>
</dbReference>
<dbReference type="PANTHER" id="PTHR10562">
    <property type="entry name" value="SMALL UBIQUITIN-RELATED MODIFIER"/>
    <property type="match status" value="1"/>
</dbReference>
<dbReference type="SUPFAM" id="SSF54236">
    <property type="entry name" value="Ubiquitin-like"/>
    <property type="match status" value="1"/>
</dbReference>
<comment type="caution">
    <text evidence="2">The sequence shown here is derived from an EMBL/GenBank/DDBJ whole genome shotgun (WGS) entry which is preliminary data.</text>
</comment>
<dbReference type="Pfam" id="PF11976">
    <property type="entry name" value="Rad60-SLD"/>
    <property type="match status" value="1"/>
</dbReference>
<proteinExistence type="predicted"/>
<evidence type="ECO:0000259" key="1">
    <source>
        <dbReference type="PROSITE" id="PS50053"/>
    </source>
</evidence>
<dbReference type="InterPro" id="IPR029071">
    <property type="entry name" value="Ubiquitin-like_domsf"/>
</dbReference>
<name>A0AAV5GKD5_9BASI</name>
<protein>
    <recommendedName>
        <fullName evidence="1">Ubiquitin-like domain-containing protein</fullName>
    </recommendedName>
</protein>
<dbReference type="PROSITE" id="PS50053">
    <property type="entry name" value="UBIQUITIN_2"/>
    <property type="match status" value="1"/>
</dbReference>
<gene>
    <name evidence="2" type="ORF">Rhopal_006151-T1</name>
</gene>
<reference evidence="2 3" key="1">
    <citation type="submission" date="2021-12" db="EMBL/GenBank/DDBJ databases">
        <title>High titer production of polyol ester of fatty acids by Rhodotorula paludigena BS15 towards product separation-free biomass refinery.</title>
        <authorList>
            <person name="Mano J."/>
            <person name="Ono H."/>
            <person name="Tanaka T."/>
            <person name="Naito K."/>
            <person name="Sushida H."/>
            <person name="Ike M."/>
            <person name="Tokuyasu K."/>
            <person name="Kitaoka M."/>
        </authorList>
    </citation>
    <scope>NUCLEOTIDE SEQUENCE [LARGE SCALE GENOMIC DNA]</scope>
    <source>
        <strain evidence="2 3">BS15</strain>
    </source>
</reference>
<dbReference type="InterPro" id="IPR022617">
    <property type="entry name" value="Rad60/SUMO-like_dom"/>
</dbReference>
<keyword evidence="3" id="KW-1185">Reference proteome</keyword>
<accession>A0AAV5GKD5</accession>
<evidence type="ECO:0000313" key="2">
    <source>
        <dbReference type="EMBL" id="GJN93106.1"/>
    </source>
</evidence>
<dbReference type="AlphaFoldDB" id="A0AAV5GKD5"/>
<organism evidence="2 3">
    <name type="scientific">Rhodotorula paludigena</name>
    <dbReference type="NCBI Taxonomy" id="86838"/>
    <lineage>
        <taxon>Eukaryota</taxon>
        <taxon>Fungi</taxon>
        <taxon>Dikarya</taxon>
        <taxon>Basidiomycota</taxon>
        <taxon>Pucciniomycotina</taxon>
        <taxon>Microbotryomycetes</taxon>
        <taxon>Sporidiobolales</taxon>
        <taxon>Sporidiobolaceae</taxon>
        <taxon>Rhodotorula</taxon>
    </lineage>
</organism>
<sequence length="106" mass="11576">MSPSTTLCTETGAEVKAEGAPQHISLKISGSGFPDLVIKVKRTTKLSKMMSAYCQRAGKQLNEVRFMYEGQRLNADQVVNDLDLDDIEEDEEVQIDVAQEAVGGSL</sequence>
<dbReference type="InterPro" id="IPR000626">
    <property type="entry name" value="Ubiquitin-like_dom"/>
</dbReference>